<sequence>MLWKTSTFLLLLTFLDENLACPYREVPVLEYQLFNYSREGLLQKTVVTNIIKVLDNYEESIYVVNQFLPELCCEMLNLTREIQEIVFHSSSVQYIEEACFSASIQYVTKNVEFKSNPLTIIKRGTFTNLKIEQLVLTNNLIETLEDGAFLNMTKLRLIALSRNRLQVLNSRAFSALPKLEDLELHQNRIKHLQHGALSFLSKSASVSLTCNNIFQIGNFLEGTPLKIKLNLDLDGNEITTFSGNIVENRTFGTLNLAYNPLINISAVLGSTKIERLEFSCEYLRLKEAQGVVNWAKGHNTLLYLDGCSQYNISFDGGHQPISCTAARDALIYSYLFYLNIFGIVNQIYH</sequence>
<dbReference type="InterPro" id="IPR003591">
    <property type="entry name" value="Leu-rich_rpt_typical-subtyp"/>
</dbReference>
<dbReference type="GO" id="GO:0031681">
    <property type="term" value="F:G-protein beta-subunit binding"/>
    <property type="evidence" value="ECO:0007669"/>
    <property type="project" value="InterPro"/>
</dbReference>
<keyword evidence="2" id="KW-0677">Repeat</keyword>
<dbReference type="AlphaFoldDB" id="A0AA38HVD9"/>
<dbReference type="GO" id="GO:0005834">
    <property type="term" value="C:heterotrimeric G-protein complex"/>
    <property type="evidence" value="ECO:0007669"/>
    <property type="project" value="InterPro"/>
</dbReference>
<dbReference type="InterPro" id="IPR001611">
    <property type="entry name" value="Leu-rich_rpt"/>
</dbReference>
<reference evidence="4" key="1">
    <citation type="journal article" date="2023" name="G3 (Bethesda)">
        <title>Whole genome assemblies of Zophobas morio and Tenebrio molitor.</title>
        <authorList>
            <person name="Kaur S."/>
            <person name="Stinson S.A."/>
            <person name="diCenzo G.C."/>
        </authorList>
    </citation>
    <scope>NUCLEOTIDE SEQUENCE</scope>
    <source>
        <strain evidence="4">QUZm001</strain>
    </source>
</reference>
<dbReference type="Proteomes" id="UP001168821">
    <property type="component" value="Unassembled WGS sequence"/>
</dbReference>
<dbReference type="SMART" id="SM00369">
    <property type="entry name" value="LRR_TYP"/>
    <property type="match status" value="3"/>
</dbReference>
<dbReference type="GO" id="GO:0050909">
    <property type="term" value="P:sensory perception of taste"/>
    <property type="evidence" value="ECO:0007669"/>
    <property type="project" value="InterPro"/>
</dbReference>
<feature type="chain" id="PRO_5041396890" evidence="3">
    <location>
        <begin position="21"/>
        <end position="349"/>
    </location>
</feature>
<comment type="caution">
    <text evidence="4">The sequence shown here is derived from an EMBL/GenBank/DDBJ whole genome shotgun (WGS) entry which is preliminary data.</text>
</comment>
<dbReference type="InterPro" id="IPR039227">
    <property type="entry name" value="GNG13"/>
</dbReference>
<keyword evidence="1" id="KW-0433">Leucine-rich repeat</keyword>
<name>A0AA38HVD9_9CUCU</name>
<evidence type="ECO:0000256" key="2">
    <source>
        <dbReference type="ARBA" id="ARBA00022737"/>
    </source>
</evidence>
<keyword evidence="3" id="KW-0732">Signal</keyword>
<dbReference type="Gene3D" id="3.80.10.10">
    <property type="entry name" value="Ribonuclease Inhibitor"/>
    <property type="match status" value="1"/>
</dbReference>
<evidence type="ECO:0000313" key="5">
    <source>
        <dbReference type="Proteomes" id="UP001168821"/>
    </source>
</evidence>
<dbReference type="GO" id="GO:0007200">
    <property type="term" value="P:phospholipase C-activating G protein-coupled receptor signaling pathway"/>
    <property type="evidence" value="ECO:0007669"/>
    <property type="project" value="InterPro"/>
</dbReference>
<evidence type="ECO:0000256" key="3">
    <source>
        <dbReference type="SAM" id="SignalP"/>
    </source>
</evidence>
<evidence type="ECO:0000256" key="1">
    <source>
        <dbReference type="ARBA" id="ARBA00022614"/>
    </source>
</evidence>
<dbReference type="PANTHER" id="PTHR15936:SF2">
    <property type="entry name" value="GUANINE NUCLEOTIDE-BINDING PROTEIN G(I)_G(S)_G(O) SUBUNIT GAMMA-13"/>
    <property type="match status" value="1"/>
</dbReference>
<gene>
    <name evidence="4" type="ORF">Zmor_022218</name>
</gene>
<dbReference type="InterPro" id="IPR032675">
    <property type="entry name" value="LRR_dom_sf"/>
</dbReference>
<dbReference type="Pfam" id="PF13855">
    <property type="entry name" value="LRR_8"/>
    <property type="match status" value="1"/>
</dbReference>
<organism evidence="4 5">
    <name type="scientific">Zophobas morio</name>
    <dbReference type="NCBI Taxonomy" id="2755281"/>
    <lineage>
        <taxon>Eukaryota</taxon>
        <taxon>Metazoa</taxon>
        <taxon>Ecdysozoa</taxon>
        <taxon>Arthropoda</taxon>
        <taxon>Hexapoda</taxon>
        <taxon>Insecta</taxon>
        <taxon>Pterygota</taxon>
        <taxon>Neoptera</taxon>
        <taxon>Endopterygota</taxon>
        <taxon>Coleoptera</taxon>
        <taxon>Polyphaga</taxon>
        <taxon>Cucujiformia</taxon>
        <taxon>Tenebrionidae</taxon>
        <taxon>Zophobas</taxon>
    </lineage>
</organism>
<dbReference type="PANTHER" id="PTHR15936">
    <property type="entry name" value="GUANINE NUCLEOTIDE-BINDING PROTEIN G I /G S /G O GAMMA-13 SUBUNIT"/>
    <property type="match status" value="1"/>
</dbReference>
<accession>A0AA38HVD9</accession>
<keyword evidence="5" id="KW-1185">Reference proteome</keyword>
<protein>
    <submittedName>
        <fullName evidence="4">Uncharacterized protein</fullName>
    </submittedName>
</protein>
<proteinExistence type="predicted"/>
<dbReference type="SUPFAM" id="SSF52058">
    <property type="entry name" value="L domain-like"/>
    <property type="match status" value="1"/>
</dbReference>
<feature type="signal peptide" evidence="3">
    <location>
        <begin position="1"/>
        <end position="20"/>
    </location>
</feature>
<evidence type="ECO:0000313" key="4">
    <source>
        <dbReference type="EMBL" id="KAJ3644493.1"/>
    </source>
</evidence>
<dbReference type="EMBL" id="JALNTZ010000007">
    <property type="protein sequence ID" value="KAJ3644493.1"/>
    <property type="molecule type" value="Genomic_DNA"/>
</dbReference>